<dbReference type="EMBL" id="HADX01012400">
    <property type="protein sequence ID" value="SBP34632.1"/>
    <property type="molecule type" value="Transcribed_RNA"/>
</dbReference>
<evidence type="ECO:0000256" key="1">
    <source>
        <dbReference type="SAM" id="MobiDB-lite"/>
    </source>
</evidence>
<reference evidence="2" key="2">
    <citation type="submission" date="2016-06" db="EMBL/GenBank/DDBJ databases">
        <title>The genome of a short-lived fish provides insights into sex chromosome evolution and the genetic control of aging.</title>
        <authorList>
            <person name="Reichwald K."/>
            <person name="Felder M."/>
            <person name="Petzold A."/>
            <person name="Koch P."/>
            <person name="Groth M."/>
            <person name="Platzer M."/>
        </authorList>
    </citation>
    <scope>NUCLEOTIDE SEQUENCE</scope>
    <source>
        <tissue evidence="2">Brain</tissue>
    </source>
</reference>
<feature type="non-terminal residue" evidence="2">
    <location>
        <position position="76"/>
    </location>
</feature>
<proteinExistence type="predicted"/>
<name>A0A1A7XEY0_9TELE</name>
<dbReference type="AlphaFoldDB" id="A0A1A7XEY0"/>
<reference evidence="2" key="1">
    <citation type="submission" date="2016-05" db="EMBL/GenBank/DDBJ databases">
        <authorList>
            <person name="Lavstsen T."/>
            <person name="Jespersen J.S."/>
        </authorList>
    </citation>
    <scope>NUCLEOTIDE SEQUENCE</scope>
    <source>
        <tissue evidence="2">Brain</tissue>
    </source>
</reference>
<feature type="compositionally biased region" description="Basic and acidic residues" evidence="1">
    <location>
        <begin position="1"/>
        <end position="12"/>
    </location>
</feature>
<feature type="region of interest" description="Disordered" evidence="1">
    <location>
        <begin position="1"/>
        <end position="25"/>
    </location>
</feature>
<protein>
    <submittedName>
        <fullName evidence="2">Uncharacterized protein</fullName>
    </submittedName>
</protein>
<feature type="non-terminal residue" evidence="2">
    <location>
        <position position="1"/>
    </location>
</feature>
<gene>
    <name evidence="2" type="primary">Nfu_g_1_009088</name>
</gene>
<organism evidence="2">
    <name type="scientific">Iconisemion striatum</name>
    <dbReference type="NCBI Taxonomy" id="60296"/>
    <lineage>
        <taxon>Eukaryota</taxon>
        <taxon>Metazoa</taxon>
        <taxon>Chordata</taxon>
        <taxon>Craniata</taxon>
        <taxon>Vertebrata</taxon>
        <taxon>Euteleostomi</taxon>
        <taxon>Actinopterygii</taxon>
        <taxon>Neopterygii</taxon>
        <taxon>Teleostei</taxon>
        <taxon>Neoteleostei</taxon>
        <taxon>Acanthomorphata</taxon>
        <taxon>Ovalentaria</taxon>
        <taxon>Atherinomorphae</taxon>
        <taxon>Cyprinodontiformes</taxon>
        <taxon>Nothobranchiidae</taxon>
        <taxon>Iconisemion</taxon>
    </lineage>
</organism>
<sequence length="76" mass="8731">TNAKLDRGEPHVGNRSSGKAKSDMSQNFRMVRNNENTNQCIVSILVGSRFDQEITTGTDLFHFDFRFHVIFHFLVT</sequence>
<dbReference type="EMBL" id="HADW01014995">
    <property type="protein sequence ID" value="SBP16395.1"/>
    <property type="molecule type" value="Transcribed_RNA"/>
</dbReference>
<accession>A0A1A7XEY0</accession>
<feature type="compositionally biased region" description="Polar residues" evidence="1">
    <location>
        <begin position="14"/>
        <end position="25"/>
    </location>
</feature>
<evidence type="ECO:0000313" key="2">
    <source>
        <dbReference type="EMBL" id="SBP16395.1"/>
    </source>
</evidence>